<feature type="domain" description="DNA ligase D 3'-phosphoesterase" evidence="1">
    <location>
        <begin position="36"/>
        <end position="141"/>
    </location>
</feature>
<evidence type="ECO:0000313" key="3">
    <source>
        <dbReference type="Proteomes" id="UP000321258"/>
    </source>
</evidence>
<reference evidence="2 3" key="1">
    <citation type="submission" date="2019-07" db="EMBL/GenBank/DDBJ databases">
        <title>Whole genome shotgun sequence of Methylobacterium haplocladii NBRC 107714.</title>
        <authorList>
            <person name="Hosoyama A."/>
            <person name="Uohara A."/>
            <person name="Ohji S."/>
            <person name="Ichikawa N."/>
        </authorList>
    </citation>
    <scope>NUCLEOTIDE SEQUENCE [LARGE SCALE GENOMIC DNA]</scope>
    <source>
        <strain evidence="2 3">NBRC 107714</strain>
    </source>
</reference>
<organism evidence="2 3">
    <name type="scientific">Methylobacterium haplocladii</name>
    <dbReference type="NCBI Taxonomy" id="1176176"/>
    <lineage>
        <taxon>Bacteria</taxon>
        <taxon>Pseudomonadati</taxon>
        <taxon>Pseudomonadota</taxon>
        <taxon>Alphaproteobacteria</taxon>
        <taxon>Hyphomicrobiales</taxon>
        <taxon>Methylobacteriaceae</taxon>
        <taxon>Methylobacterium</taxon>
    </lineage>
</organism>
<proteinExistence type="predicted"/>
<dbReference type="PANTHER" id="PTHR39465">
    <property type="entry name" value="DNA LIGASE D, 3'-PHOSPHOESTERASE DOMAIN"/>
    <property type="match status" value="1"/>
</dbReference>
<evidence type="ECO:0000259" key="1">
    <source>
        <dbReference type="Pfam" id="PF13298"/>
    </source>
</evidence>
<keyword evidence="3" id="KW-1185">Reference proteome</keyword>
<evidence type="ECO:0000313" key="2">
    <source>
        <dbReference type="EMBL" id="GEO98134.1"/>
    </source>
</evidence>
<sequence length="154" mass="17292">MAKLLDPYRAKRDFDVSAEPSGRRGRRAKKARFVVQKHDARRLHYDLRLEIDGVLKSWAVTRGPSLVPSDKRLSVPTEDHPIDYLAWEGAIPKGQYGGGTMIVWDTGHWKPVGDLAAALAKGHLEFELQGERLKGRWHLVRMKAAAAIRMSPGC</sequence>
<protein>
    <recommendedName>
        <fullName evidence="1">DNA ligase D 3'-phosphoesterase domain-containing protein</fullName>
    </recommendedName>
</protein>
<dbReference type="PANTHER" id="PTHR39465:SF1">
    <property type="entry name" value="DNA LIGASE D 3'-PHOSPHOESTERASE DOMAIN-CONTAINING PROTEIN"/>
    <property type="match status" value="1"/>
</dbReference>
<accession>A0A512IKB6</accession>
<dbReference type="Pfam" id="PF13298">
    <property type="entry name" value="LigD_N"/>
    <property type="match status" value="1"/>
</dbReference>
<name>A0A512IKB6_9HYPH</name>
<comment type="caution">
    <text evidence="2">The sequence shown here is derived from an EMBL/GenBank/DDBJ whole genome shotgun (WGS) entry which is preliminary data.</text>
</comment>
<dbReference type="Proteomes" id="UP000321258">
    <property type="component" value="Unassembled WGS sequence"/>
</dbReference>
<dbReference type="EMBL" id="BJZT01000005">
    <property type="protein sequence ID" value="GEO98134.1"/>
    <property type="molecule type" value="Genomic_DNA"/>
</dbReference>
<dbReference type="AlphaFoldDB" id="A0A512IKB6"/>
<gene>
    <name evidence="2" type="ORF">MHA02_05220</name>
</gene>
<dbReference type="InterPro" id="IPR014144">
    <property type="entry name" value="LigD_PE_domain"/>
</dbReference>
<dbReference type="NCBIfam" id="TIGR02777">
    <property type="entry name" value="LigD_PE_dom"/>
    <property type="match status" value="1"/>
</dbReference>